<name>Q93T00_LIMFE</name>
<organism evidence="1">
    <name type="scientific">Limosilactobacillus fermentum</name>
    <name type="common">Lactobacillus fermentum</name>
    <dbReference type="NCBI Taxonomy" id="1613"/>
    <lineage>
        <taxon>Bacteria</taxon>
        <taxon>Bacillati</taxon>
        <taxon>Bacillota</taxon>
        <taxon>Bacilli</taxon>
        <taxon>Lactobacillales</taxon>
        <taxon>Lactobacillaceae</taxon>
        <taxon>Limosilactobacillus</taxon>
    </lineage>
</organism>
<keyword evidence="1" id="KW-0614">Plasmid</keyword>
<sequence length="54" mass="6108">MGVLVRKYGSVYGLDTMRIVNKVVTPKSGLLRIYFDRAYQVRKNGIQEVDSDTG</sequence>
<accession>Q93T00</accession>
<dbReference type="AlphaFoldDB" id="Q93T00"/>
<dbReference type="Gene3D" id="1.10.10.1480">
    <property type="entry name" value="Plasmid replication protein"/>
    <property type="match status" value="1"/>
</dbReference>
<proteinExistence type="predicted"/>
<geneLocation type="plasmid" evidence="1">
    <name>pKC5b</name>
</geneLocation>
<protein>
    <submittedName>
        <fullName evidence="1">Truncated RCR replicon</fullName>
    </submittedName>
</protein>
<reference evidence="1" key="1">
    <citation type="journal article" date="2002" name="Plasmid">
        <title>Characterization of a cryptic plasmid from Lactobacillus fermentum KC5b and its use for constructing a stable Lactobacillus cloning vector.</title>
        <authorList>
            <person name="Pavlova S.I."/>
            <person name="Kilic A.O."/>
            <person name="Topisirovic L."/>
            <person name="Miladinov N."/>
            <person name="Hatzos C."/>
            <person name="Tao L."/>
        </authorList>
    </citation>
    <scope>NUCLEOTIDE SEQUENCE</scope>
    <source>
        <strain evidence="1">KC5b</strain>
        <plasmid evidence="1">pKC5b</plasmid>
    </source>
</reference>
<dbReference type="EMBL" id="AF378372">
    <property type="protein sequence ID" value="AAK55654.1"/>
    <property type="molecule type" value="Genomic_DNA"/>
</dbReference>
<dbReference type="RefSeq" id="WP_011117041.1">
    <property type="nucleotide sequence ID" value="NC_004947.1"/>
</dbReference>
<dbReference type="InterPro" id="IPR041919">
    <property type="entry name" value="Plasmid_rep_C_sf"/>
</dbReference>
<evidence type="ECO:0000313" key="1">
    <source>
        <dbReference type="EMBL" id="AAK55654.1"/>
    </source>
</evidence>